<name>A0A1H4FL07_9BACE</name>
<evidence type="ECO:0000256" key="1">
    <source>
        <dbReference type="SAM" id="Phobius"/>
    </source>
</evidence>
<dbReference type="PANTHER" id="PTHR37804">
    <property type="entry name" value="CDAA REGULATORY PROTEIN CDAR"/>
    <property type="match status" value="1"/>
</dbReference>
<gene>
    <name evidence="2" type="ORF">SAMN04487924_12073</name>
</gene>
<evidence type="ECO:0000313" key="3">
    <source>
        <dbReference type="Proteomes" id="UP000183040"/>
    </source>
</evidence>
<accession>A0A1H4FL07</accession>
<dbReference type="EMBL" id="FNRP01000020">
    <property type="protein sequence ID" value="SEA97172.1"/>
    <property type="molecule type" value="Genomic_DNA"/>
</dbReference>
<dbReference type="Gene3D" id="2.170.120.30">
    <property type="match status" value="1"/>
</dbReference>
<dbReference type="Proteomes" id="UP000183040">
    <property type="component" value="Unassembled WGS sequence"/>
</dbReference>
<feature type="transmembrane region" description="Helical" evidence="1">
    <location>
        <begin position="32"/>
        <end position="48"/>
    </location>
</feature>
<reference evidence="2 3" key="1">
    <citation type="submission" date="2016-10" db="EMBL/GenBank/DDBJ databases">
        <authorList>
            <person name="de Groot N.N."/>
        </authorList>
    </citation>
    <scope>NUCLEOTIDE SEQUENCE [LARGE SCALE GENOMIC DNA]</scope>
    <source>
        <strain evidence="2 3">NLAE-zl-G339</strain>
    </source>
</reference>
<keyword evidence="1" id="KW-1133">Transmembrane helix</keyword>
<dbReference type="PANTHER" id="PTHR37804:SF1">
    <property type="entry name" value="CDAA REGULATORY PROTEIN CDAR"/>
    <property type="match status" value="1"/>
</dbReference>
<organism evidence="2 3">
    <name type="scientific">Bacteroides xylanisolvens</name>
    <dbReference type="NCBI Taxonomy" id="371601"/>
    <lineage>
        <taxon>Bacteria</taxon>
        <taxon>Pseudomonadati</taxon>
        <taxon>Bacteroidota</taxon>
        <taxon>Bacteroidia</taxon>
        <taxon>Bacteroidales</taxon>
        <taxon>Bacteroidaceae</taxon>
        <taxon>Bacteroides</taxon>
    </lineage>
</organism>
<dbReference type="InterPro" id="IPR012505">
    <property type="entry name" value="YbbR"/>
</dbReference>
<keyword evidence="1" id="KW-0812">Transmembrane</keyword>
<dbReference type="InterPro" id="IPR053154">
    <property type="entry name" value="c-di-AMP_regulator"/>
</dbReference>
<protein>
    <submittedName>
        <fullName evidence="2">YbbR-like protein</fullName>
    </submittedName>
</protein>
<proteinExistence type="predicted"/>
<evidence type="ECO:0000313" key="2">
    <source>
        <dbReference type="EMBL" id="SEA97172.1"/>
    </source>
</evidence>
<dbReference type="Pfam" id="PF07949">
    <property type="entry name" value="YbbR"/>
    <property type="match status" value="1"/>
</dbReference>
<sequence length="339" mass="38802">MPMFDRRNIKYTYLKLSKKIKDFLLSDKSREFLIFLFFFLIAGGFWLLQTLNNDYEAEFSIPVRMKDLPNNVVLTSEPPSELRVRVKDKGTVLLNYMLGKSFFPVNLGFLDYKGKDNHVKIYASDFEKKILSQLNVSSKILSIKPDTLEYIYSEGKSKLVPVRFQGKVTAGLQYYVSDTICKPDSVLVYAPEGILDTITTAYTQNITLENISDTTRRRILLTSERGVKFVPASVEMTFPVDIYTEKTVEVPLHGVNFPADKVLRTFPSKVQITFQVGLKRFRSIKASDFIINISYEELLKLGSDKYTVKLKSFPSGINQIRIVPEQVDFLIEQITSNGD</sequence>
<dbReference type="AlphaFoldDB" id="A0A1H4FL07"/>
<keyword evidence="1" id="KW-0472">Membrane</keyword>
<dbReference type="Gene3D" id="2.170.120.40">
    <property type="entry name" value="YbbR-like domain"/>
    <property type="match status" value="1"/>
</dbReference>